<feature type="region of interest" description="Disordered" evidence="1">
    <location>
        <begin position="1075"/>
        <end position="1123"/>
    </location>
</feature>
<evidence type="ECO:0000256" key="1">
    <source>
        <dbReference type="SAM" id="MobiDB-lite"/>
    </source>
</evidence>
<feature type="region of interest" description="Disordered" evidence="1">
    <location>
        <begin position="1881"/>
        <end position="1908"/>
    </location>
</feature>
<dbReference type="GO" id="GO:0006891">
    <property type="term" value="P:intra-Golgi vesicle-mediated transport"/>
    <property type="evidence" value="ECO:0007669"/>
    <property type="project" value="TreeGrafter"/>
</dbReference>
<feature type="region of interest" description="Disordered" evidence="1">
    <location>
        <begin position="628"/>
        <end position="652"/>
    </location>
</feature>
<dbReference type="GO" id="GO:1990071">
    <property type="term" value="C:TRAPPII protein complex"/>
    <property type="evidence" value="ECO:0007669"/>
    <property type="project" value="InterPro"/>
</dbReference>
<dbReference type="InterPro" id="IPR045126">
    <property type="entry name" value="TRAPPC10/Trs130"/>
</dbReference>
<proteinExistence type="predicted"/>
<keyword evidence="3" id="KW-1185">Reference proteome</keyword>
<feature type="region of interest" description="Disordered" evidence="1">
    <location>
        <begin position="38"/>
        <end position="58"/>
    </location>
</feature>
<sequence>MPQKDAFLVAYYDESAVWPSLSPSIESRLPLDVLPLRGVGAPSQGPPGGGGPSYPSSPGTPVMVSFVSHSLDPSPPANASVPGPPAAFTAAQKAAAGALASLGVSVAAASLTAGGTAIPAASTTAAALSSLSPRLVWTVTERPFAHLLLLQYESIEVYRQQQRRVLRAWVERQLEQHDEWLVLVAAPCSSQETAVKQLKKYLEKMRTDLNTKDRILRVPCEPVDPSQAPVAEQLWTLFLQRLKDALASAVEYRMMLAEDFVQRMQQQQQDASSILAARETLAALYAKCGRYAEALRVLDAWEVSSLPALTRSPAAEQQTGDFLAVGGSDGLPLLACESRAAELFPKLRSGSLGPLHCWELLFCKQAVYLIQLNKLEELGSRGLSLFSGILKVAASVACSSDTKIHLMCWAVLGALNLANFLTAKLGTGASSAVVMATAAGVSAESGESESRGSGVSQVFASSLPLLRRPTSAVARTLTRLAPSHLTFLPSRRQHGDARSSSSKPKKLQHADTASLPQQQVQQQQQQQVHRAHFRGGGEGQERLEGDVHGFASRRSYSQGADKRVDSSTGGGGVVFDSFASDTASGQAKSAASLYAFVAQQLLRLAALKKKPAEWQDVFALLPVSASRQPGPFSSCDSLDMNEETSNPEAQQQLQSRCSSFSASAAASHAETATLFFPPDAVEELKEALEICSAADLRRALSAPDKLQVLYLRVLLLGGQHYVNCGFFRHAALLQHRIAAMHLQAGDFRECQLAIQRMMPLFLKEPWTDKLLARAEALQGDRAGQLASLYVLSNAATESKGQHQLQQHPAACQQEGGQSTLAHDQAERESVPWSGLLQEDMGFPSAFLLNSVSVHLKAAPNLFAWVAAVPHVRDACDSSPLGRGASSRLHLGVSPRETTAPGSRQFYRAGSSLTPGSRLSGPSFFAGASYGQLFARGSSSRGWRQRRDTSHRGVSALASGDFLESHHAFSIAAREGLLSLRQRHDSMAQDLLEHAILRQLADLLPLYVLHASPAVEMHPTLRFYEATLARLKPKTIAGVLGQRLRRHAGSASMSFVSALPAAGSATEPVAVQDAGDAAAAGVAESPLGEDASKDMSDADTSVKDTSESEQEESQARETRDMDLLSSQHACNASPVQSSVGSASARRASGVEMGMLASKSSEAFDQQQQQQQEQEHGHQQQRHQQQQQQQQQEGEERRQQQPQQQQELRLPGSEDEAASLHLPSPSRRLRSRAVSLMQTCSARGCIPSLSVALGETIEIQVYVHSALLLPLHLDAVALRLAAVPSGAPQGLPLASLAAAAATTSCEFSSGWLVVNSATLQQQQQLVIRPGVSVLRLLWCCCKPGVYLVEQICFRVKDVVLTQWAGDLPPPALLPNVTAAMEAALVGCAPLVALAATRSHATSEAGAADAHASADAASCGVASSSSSGSSSTTTTTAPIQQSACEAAQGSLNPYYLREDAGDELSAAAFAERLYGDPRMFAISSCSPAGATLLHPCAALERLLHPLMLEYRHPSSCIAVQVDSLLPQQHHQLLQCLQQGQLPPREMLQGGANVLLEGVESSLLVTITVPPGFLKEGGARLRVLQALSVATPSSCTSSVMGEDLEDASVNSRKSPPSDFFEEETRWEGPYKGASRGRVAFDCMRHHSRRESEASAFTGVSPVSSTARRQTFEEMADSAARLNRQIPATQATTCNTFEAAPSLSRLLPQLLIGWKEALCVSVDGEPACFPLLQRELSDTSNAGGAGSSSTAAAENSSSPKSLKFGELFEQEVMVDSEGAEVVVAVPHDSTCSVEEAGWIPLPLFSGCVQLLLPVSAICSGAAGEGLRVAQQFLPDSSRSDVHRTWRGETSCTSANSTAERSLDAHKVHWPSKEASYASEAFRAPHSDSIPSTGASRCSNSSLSESISRRRTAKRFDSVGPGHGVAVVASALAFTCTPRPLTSANVSSPVAASAGAAASHERFFDVGVFPASVELDASPFSRGDTTEEASPAAPQRANGLSSVGNPVMHVLRLHSVEVRAALTHALSFARLSDGLRIVQVFLKAASTADKLLLRSAEIIPKLQRQHQQPLPLSLSSAASTLHSAVQEEEHSNTPNEGPVVSLVAPPHPSCRDTHSQIADAVILGTTLFAGTVQTLLVKAQYSLPASTSSSCCCSPSSVHYDLVVRYEIDDGGLEDASAEAALDGLFISDRRIEKLSSTSTSIKNSRKRTPLTYVIPIELPARVSPLMVNVEAPRTGREAVEVCHWVCLEFDRQEPPEAPGGGSRGVLEQQRRHQRSSGGAQTHSKSPRIGECHDWLMAGSKCKARVIEGGKSATVAFSAIPLRAGSLRLPAVRLLCRKVTKFPIEGRLHLAGFRAARGAPSFVSLWGGVLDRKEAEQPSGDDTWIAAEASSSEPPPWAPVFEGKSLTAGREVLVLPKLVSTPDVRLLQD</sequence>
<feature type="compositionally biased region" description="Basic and acidic residues" evidence="1">
    <location>
        <begin position="1112"/>
        <end position="1121"/>
    </location>
</feature>
<dbReference type="GO" id="GO:0034498">
    <property type="term" value="P:early endosome to Golgi transport"/>
    <property type="evidence" value="ECO:0007669"/>
    <property type="project" value="TreeGrafter"/>
</dbReference>
<feature type="region of interest" description="Disordered" evidence="1">
    <location>
        <begin position="1157"/>
        <end position="1224"/>
    </location>
</feature>
<feature type="compositionally biased region" description="Polar residues" evidence="1">
    <location>
        <begin position="643"/>
        <end position="652"/>
    </location>
</feature>
<dbReference type="OrthoDB" id="10256906at2759"/>
<dbReference type="InterPro" id="IPR056913">
    <property type="entry name" value="TRAPPC10/Trs130_N"/>
</dbReference>
<feature type="region of interest" description="Disordered" evidence="1">
    <location>
        <begin position="801"/>
        <end position="823"/>
    </location>
</feature>
<feature type="region of interest" description="Disordered" evidence="1">
    <location>
        <begin position="2248"/>
        <end position="2282"/>
    </location>
</feature>
<name>A0A6P6RW33_9EIME</name>
<evidence type="ECO:0000313" key="4">
    <source>
        <dbReference type="RefSeq" id="XP_026192091.1"/>
    </source>
</evidence>
<dbReference type="GO" id="GO:0005829">
    <property type="term" value="C:cytosol"/>
    <property type="evidence" value="ECO:0007669"/>
    <property type="project" value="GOC"/>
</dbReference>
<evidence type="ECO:0000259" key="2">
    <source>
        <dbReference type="Pfam" id="PF23036"/>
    </source>
</evidence>
<dbReference type="PANTHER" id="PTHR13251:SF3">
    <property type="entry name" value="TRAFFICKING PROTEIN PARTICLE COMPLEX SUBUNIT 10"/>
    <property type="match status" value="1"/>
</dbReference>
<accession>A0A6P6RW33</accession>
<protein>
    <submittedName>
        <fullName evidence="4">Uncharacterized protein LOC34619653</fullName>
    </submittedName>
</protein>
<feature type="region of interest" description="Disordered" evidence="1">
    <location>
        <begin position="1594"/>
        <end position="1620"/>
    </location>
</feature>
<feature type="region of interest" description="Disordered" evidence="1">
    <location>
        <begin position="1974"/>
        <end position="1994"/>
    </location>
</feature>
<organism evidence="3 4">
    <name type="scientific">Cyclospora cayetanensis</name>
    <dbReference type="NCBI Taxonomy" id="88456"/>
    <lineage>
        <taxon>Eukaryota</taxon>
        <taxon>Sar</taxon>
        <taxon>Alveolata</taxon>
        <taxon>Apicomplexa</taxon>
        <taxon>Conoidasida</taxon>
        <taxon>Coccidia</taxon>
        <taxon>Eucoccidiorida</taxon>
        <taxon>Eimeriorina</taxon>
        <taxon>Eimeriidae</taxon>
        <taxon>Cyclospora</taxon>
    </lineage>
</organism>
<dbReference type="Proteomes" id="UP000515125">
    <property type="component" value="Unplaced"/>
</dbReference>
<dbReference type="PANTHER" id="PTHR13251">
    <property type="entry name" value="EPILEPSY HOLOPROSENCEPHALY CANDIDATE 1/TMEM1"/>
    <property type="match status" value="1"/>
</dbReference>
<evidence type="ECO:0000313" key="3">
    <source>
        <dbReference type="Proteomes" id="UP000515125"/>
    </source>
</evidence>
<feature type="region of interest" description="Disordered" evidence="1">
    <location>
        <begin position="2075"/>
        <end position="2101"/>
    </location>
</feature>
<feature type="region of interest" description="Disordered" evidence="1">
    <location>
        <begin position="484"/>
        <end position="543"/>
    </location>
</feature>
<feature type="compositionally biased region" description="Low complexity" evidence="1">
    <location>
        <begin position="1180"/>
        <end position="1190"/>
    </location>
</feature>
<feature type="compositionally biased region" description="Low complexity" evidence="1">
    <location>
        <begin position="517"/>
        <end position="528"/>
    </location>
</feature>
<feature type="compositionally biased region" description="Low complexity" evidence="1">
    <location>
        <begin position="1890"/>
        <end position="1900"/>
    </location>
</feature>
<reference evidence="4" key="1">
    <citation type="submission" date="2025-08" db="UniProtKB">
        <authorList>
            <consortium name="RefSeq"/>
        </authorList>
    </citation>
    <scope>IDENTIFICATION</scope>
</reference>
<dbReference type="Pfam" id="PF23036">
    <property type="entry name" value="TRAPPC10_1st"/>
    <property type="match status" value="1"/>
</dbReference>
<feature type="compositionally biased region" description="Basic and acidic residues" evidence="1">
    <location>
        <begin position="1089"/>
        <end position="1105"/>
    </location>
</feature>
<gene>
    <name evidence="4" type="primary">LOC34619653</name>
</gene>
<feature type="domain" description="TRAPPC10/Trs130 N-terminal" evidence="2">
    <location>
        <begin position="136"/>
        <end position="377"/>
    </location>
</feature>
<dbReference type="RefSeq" id="XP_026192091.1">
    <property type="nucleotide sequence ID" value="XM_026336306.1"/>
</dbReference>
<dbReference type="GeneID" id="34619653"/>